<gene>
    <name evidence="3" type="primary">rpiB</name>
    <name evidence="3" type="ORF">Tsumi_04330</name>
</gene>
<dbReference type="PANTHER" id="PTHR30345">
    <property type="entry name" value="RIBOSE-5-PHOSPHATE ISOMERASE B"/>
    <property type="match status" value="1"/>
</dbReference>
<dbReference type="Proteomes" id="UP001628220">
    <property type="component" value="Unassembled WGS sequence"/>
</dbReference>
<dbReference type="NCBIfam" id="TIGR00689">
    <property type="entry name" value="rpiB_lacA_lacB"/>
    <property type="match status" value="1"/>
</dbReference>
<comment type="caution">
    <text evidence="3">The sequence shown here is derived from an EMBL/GenBank/DDBJ whole genome shotgun (WGS) entry which is preliminary data.</text>
</comment>
<dbReference type="InterPro" id="IPR004785">
    <property type="entry name" value="RpiB"/>
</dbReference>
<dbReference type="Gene3D" id="3.40.1400.10">
    <property type="entry name" value="Sugar-phosphate isomerase, RpiB/LacA/LacB"/>
    <property type="match status" value="1"/>
</dbReference>
<dbReference type="Pfam" id="PF02502">
    <property type="entry name" value="LacAB_rpiB"/>
    <property type="match status" value="1"/>
</dbReference>
<name>A0ABQ0E0U0_9PORP</name>
<dbReference type="SUPFAM" id="SSF89623">
    <property type="entry name" value="Ribose/Galactose isomerase RpiB/AlsB"/>
    <property type="match status" value="1"/>
</dbReference>
<keyword evidence="2 3" id="KW-0413">Isomerase</keyword>
<organism evidence="3 4">
    <name type="scientific">Porphyromonas miyakawae</name>
    <dbReference type="NCBI Taxonomy" id="3137470"/>
    <lineage>
        <taxon>Bacteria</taxon>
        <taxon>Pseudomonadati</taxon>
        <taxon>Bacteroidota</taxon>
        <taxon>Bacteroidia</taxon>
        <taxon>Bacteroidales</taxon>
        <taxon>Porphyromonadaceae</taxon>
        <taxon>Porphyromonas</taxon>
    </lineage>
</organism>
<keyword evidence="4" id="KW-1185">Reference proteome</keyword>
<reference evidence="3 4" key="1">
    <citation type="journal article" date="2025" name="Int. J. Syst. Evol. Microbiol.">
        <title>Desulfovibrio falkowii sp. nov., Porphyromonas miyakawae sp. nov., Mediterraneibacter flintii sp. nov. and Owariibacterium komagatae gen. nov., sp. nov., isolated from human faeces.</title>
        <authorList>
            <person name="Hamaguchi T."/>
            <person name="Ohara M."/>
            <person name="Hisatomi A."/>
            <person name="Sekiguchi K."/>
            <person name="Takeda J.I."/>
            <person name="Ueyama J."/>
            <person name="Ito M."/>
            <person name="Nishiwaki H."/>
            <person name="Ogi T."/>
            <person name="Hirayama M."/>
            <person name="Ohkuma M."/>
            <person name="Sakamoto M."/>
            <person name="Ohno K."/>
        </authorList>
    </citation>
    <scope>NUCLEOTIDE SEQUENCE [LARGE SCALE GENOMIC DNA]</scope>
    <source>
        <strain evidence="3 4">13CB11C</strain>
    </source>
</reference>
<accession>A0ABQ0E0U0</accession>
<dbReference type="EMBL" id="BAAFSF010000001">
    <property type="protein sequence ID" value="GAB1251329.1"/>
    <property type="molecule type" value="Genomic_DNA"/>
</dbReference>
<dbReference type="InterPro" id="IPR036569">
    <property type="entry name" value="RpiB_LacA_LacB_sf"/>
</dbReference>
<dbReference type="NCBIfam" id="TIGR01120">
    <property type="entry name" value="rpiB"/>
    <property type="match status" value="1"/>
</dbReference>
<evidence type="ECO:0000256" key="2">
    <source>
        <dbReference type="ARBA" id="ARBA00023235"/>
    </source>
</evidence>
<sequence>MMDKKIALAADHAGYELKECIKHYLADRGFEVIDFGTNSAESVDYPDFAHKLGDAIDKDEVLRGIAICGTGNGISMALNKHQKVRCALSWNKEIAALGRQHNNANVVALPARFISEEEAKQVVQTFLDTPFEGGRHERRVNKIACW</sequence>
<dbReference type="PIRSF" id="PIRSF005384">
    <property type="entry name" value="RpiB_LacA_B"/>
    <property type="match status" value="1"/>
</dbReference>
<dbReference type="NCBIfam" id="NF004051">
    <property type="entry name" value="PRK05571.1"/>
    <property type="match status" value="1"/>
</dbReference>
<dbReference type="GO" id="GO:0016853">
    <property type="term" value="F:isomerase activity"/>
    <property type="evidence" value="ECO:0007669"/>
    <property type="project" value="UniProtKB-KW"/>
</dbReference>
<evidence type="ECO:0000313" key="3">
    <source>
        <dbReference type="EMBL" id="GAB1251329.1"/>
    </source>
</evidence>
<evidence type="ECO:0000313" key="4">
    <source>
        <dbReference type="Proteomes" id="UP001628220"/>
    </source>
</evidence>
<evidence type="ECO:0000256" key="1">
    <source>
        <dbReference type="ARBA" id="ARBA00008754"/>
    </source>
</evidence>
<dbReference type="PANTHER" id="PTHR30345:SF0">
    <property type="entry name" value="DNA DAMAGE-REPAIR_TOLERATION PROTEIN DRT102"/>
    <property type="match status" value="1"/>
</dbReference>
<comment type="similarity">
    <text evidence="1">Belongs to the LacAB/RpiB family.</text>
</comment>
<protein>
    <submittedName>
        <fullName evidence="3">Ribose 5-phosphate isomerase B</fullName>
    </submittedName>
</protein>
<proteinExistence type="inferred from homology"/>
<dbReference type="InterPro" id="IPR003500">
    <property type="entry name" value="RpiB_LacA_LacB"/>
</dbReference>